<dbReference type="GO" id="GO:0016987">
    <property type="term" value="F:sigma factor activity"/>
    <property type="evidence" value="ECO:0007669"/>
    <property type="project" value="UniProtKB-KW"/>
</dbReference>
<dbReference type="InterPro" id="IPR013325">
    <property type="entry name" value="RNA_pol_sigma_r2"/>
</dbReference>
<dbReference type="GO" id="GO:0006352">
    <property type="term" value="P:DNA-templated transcription initiation"/>
    <property type="evidence" value="ECO:0007669"/>
    <property type="project" value="InterPro"/>
</dbReference>
<dbReference type="GO" id="GO:0003677">
    <property type="term" value="F:DNA binding"/>
    <property type="evidence" value="ECO:0007669"/>
    <property type="project" value="UniProtKB-KW"/>
</dbReference>
<comment type="caution">
    <text evidence="9">The sequence shown here is derived from an EMBL/GenBank/DDBJ whole genome shotgun (WGS) entry which is preliminary data.</text>
</comment>
<accession>A0A8J4EDR4</accession>
<keyword evidence="2 6" id="KW-0805">Transcription regulation</keyword>
<protein>
    <recommendedName>
        <fullName evidence="6">RNA polymerase sigma factor</fullName>
    </recommendedName>
</protein>
<dbReference type="SUPFAM" id="SSF88946">
    <property type="entry name" value="Sigma2 domain of RNA polymerase sigma factors"/>
    <property type="match status" value="1"/>
</dbReference>
<keyword evidence="3 6" id="KW-0731">Sigma factor</keyword>
<keyword evidence="5 6" id="KW-0804">Transcription</keyword>
<dbReference type="InterPro" id="IPR036388">
    <property type="entry name" value="WH-like_DNA-bd_sf"/>
</dbReference>
<feature type="domain" description="RNA polymerase sigma factor 70 region 4 type 2" evidence="8">
    <location>
        <begin position="103"/>
        <end position="153"/>
    </location>
</feature>
<comment type="similarity">
    <text evidence="1 6">Belongs to the sigma-70 factor family. ECF subfamily.</text>
</comment>
<dbReference type="PANTHER" id="PTHR43133:SF50">
    <property type="entry name" value="ECF RNA POLYMERASE SIGMA FACTOR SIGM"/>
    <property type="match status" value="1"/>
</dbReference>
<dbReference type="Gene3D" id="1.10.1740.10">
    <property type="match status" value="1"/>
</dbReference>
<evidence type="ECO:0000256" key="3">
    <source>
        <dbReference type="ARBA" id="ARBA00023082"/>
    </source>
</evidence>
<keyword evidence="10" id="KW-1185">Reference proteome</keyword>
<dbReference type="InterPro" id="IPR000838">
    <property type="entry name" value="RNA_pol_sigma70_ECF_CS"/>
</dbReference>
<dbReference type="CDD" id="cd06171">
    <property type="entry name" value="Sigma70_r4"/>
    <property type="match status" value="1"/>
</dbReference>
<dbReference type="NCBIfam" id="TIGR02983">
    <property type="entry name" value="SigE-fam_strep"/>
    <property type="match status" value="1"/>
</dbReference>
<sequence length="168" mass="18457">MSDVAAAEFDEFYRSTSGRLVRYVFGLTGDLADAQDLVQETYVRAWQRWDRLTGYESVEAWLRMVATRLATDRWRRLGVRRAFLAAAPPGGVVPPPSEETVLVVTALRVLPLAQRQAIVMHYLLDLSVEQIARETGAPVGTVKSWLSRGRGALLAELAPAATGGDGDE</sequence>
<dbReference type="EMBL" id="BOPH01000038">
    <property type="protein sequence ID" value="GIJ68232.1"/>
    <property type="molecule type" value="Genomic_DNA"/>
</dbReference>
<name>A0A8J4EDR4_9ACTN</name>
<evidence type="ECO:0000256" key="1">
    <source>
        <dbReference type="ARBA" id="ARBA00010641"/>
    </source>
</evidence>
<dbReference type="InterPro" id="IPR014325">
    <property type="entry name" value="RNA_pol_sigma-E_actinobac"/>
</dbReference>
<evidence type="ECO:0000256" key="2">
    <source>
        <dbReference type="ARBA" id="ARBA00023015"/>
    </source>
</evidence>
<keyword evidence="4 6" id="KW-0238">DNA-binding</keyword>
<dbReference type="RefSeq" id="WP_203928182.1">
    <property type="nucleotide sequence ID" value="NZ_BOPH01000038.1"/>
</dbReference>
<evidence type="ECO:0000259" key="8">
    <source>
        <dbReference type="Pfam" id="PF08281"/>
    </source>
</evidence>
<gene>
    <name evidence="9" type="ORF">Voc01_031490</name>
</gene>
<dbReference type="Proteomes" id="UP000635606">
    <property type="component" value="Unassembled WGS sequence"/>
</dbReference>
<organism evidence="9 10">
    <name type="scientific">Virgisporangium ochraceum</name>
    <dbReference type="NCBI Taxonomy" id="65505"/>
    <lineage>
        <taxon>Bacteria</taxon>
        <taxon>Bacillati</taxon>
        <taxon>Actinomycetota</taxon>
        <taxon>Actinomycetes</taxon>
        <taxon>Micromonosporales</taxon>
        <taxon>Micromonosporaceae</taxon>
        <taxon>Virgisporangium</taxon>
    </lineage>
</organism>
<dbReference type="InterPro" id="IPR013249">
    <property type="entry name" value="RNA_pol_sigma70_r4_t2"/>
</dbReference>
<proteinExistence type="inferred from homology"/>
<dbReference type="SUPFAM" id="SSF88659">
    <property type="entry name" value="Sigma3 and sigma4 domains of RNA polymerase sigma factors"/>
    <property type="match status" value="1"/>
</dbReference>
<dbReference type="PANTHER" id="PTHR43133">
    <property type="entry name" value="RNA POLYMERASE ECF-TYPE SIGMA FACTO"/>
    <property type="match status" value="1"/>
</dbReference>
<dbReference type="Gene3D" id="1.10.10.10">
    <property type="entry name" value="Winged helix-like DNA-binding domain superfamily/Winged helix DNA-binding domain"/>
    <property type="match status" value="1"/>
</dbReference>
<dbReference type="Pfam" id="PF04542">
    <property type="entry name" value="Sigma70_r2"/>
    <property type="match status" value="1"/>
</dbReference>
<dbReference type="PROSITE" id="PS01063">
    <property type="entry name" value="SIGMA70_ECF"/>
    <property type="match status" value="1"/>
</dbReference>
<dbReference type="InterPro" id="IPR013324">
    <property type="entry name" value="RNA_pol_sigma_r3/r4-like"/>
</dbReference>
<dbReference type="AlphaFoldDB" id="A0A8J4EDR4"/>
<feature type="domain" description="RNA polymerase sigma-70 region 2" evidence="7">
    <location>
        <begin position="13"/>
        <end position="77"/>
    </location>
</feature>
<dbReference type="InterPro" id="IPR007627">
    <property type="entry name" value="RNA_pol_sigma70_r2"/>
</dbReference>
<dbReference type="Pfam" id="PF08281">
    <property type="entry name" value="Sigma70_r4_2"/>
    <property type="match status" value="1"/>
</dbReference>
<dbReference type="GO" id="GO:0006950">
    <property type="term" value="P:response to stress"/>
    <property type="evidence" value="ECO:0007669"/>
    <property type="project" value="UniProtKB-ARBA"/>
</dbReference>
<reference evidence="9" key="1">
    <citation type="submission" date="2021-01" db="EMBL/GenBank/DDBJ databases">
        <title>Whole genome shotgun sequence of Virgisporangium ochraceum NBRC 16418.</title>
        <authorList>
            <person name="Komaki H."/>
            <person name="Tamura T."/>
        </authorList>
    </citation>
    <scope>NUCLEOTIDE SEQUENCE</scope>
    <source>
        <strain evidence="9">NBRC 16418</strain>
    </source>
</reference>
<evidence type="ECO:0000259" key="7">
    <source>
        <dbReference type="Pfam" id="PF04542"/>
    </source>
</evidence>
<evidence type="ECO:0000256" key="6">
    <source>
        <dbReference type="RuleBase" id="RU000716"/>
    </source>
</evidence>
<evidence type="ECO:0000313" key="10">
    <source>
        <dbReference type="Proteomes" id="UP000635606"/>
    </source>
</evidence>
<evidence type="ECO:0000256" key="4">
    <source>
        <dbReference type="ARBA" id="ARBA00023125"/>
    </source>
</evidence>
<evidence type="ECO:0000313" key="9">
    <source>
        <dbReference type="EMBL" id="GIJ68232.1"/>
    </source>
</evidence>
<dbReference type="InterPro" id="IPR039425">
    <property type="entry name" value="RNA_pol_sigma-70-like"/>
</dbReference>
<evidence type="ECO:0000256" key="5">
    <source>
        <dbReference type="ARBA" id="ARBA00023163"/>
    </source>
</evidence>